<dbReference type="EMBL" id="CP031699">
    <property type="protein sequence ID" value="QEY24562.1"/>
    <property type="molecule type" value="Genomic_DNA"/>
</dbReference>
<accession>A0A5P3MSI3</accession>
<proteinExistence type="predicted"/>
<keyword evidence="1" id="KW-0560">Oxidoreductase</keyword>
<name>A0A5P3MSI3_NEIAN</name>
<evidence type="ECO:0000313" key="2">
    <source>
        <dbReference type="Proteomes" id="UP000325536"/>
    </source>
</evidence>
<protein>
    <submittedName>
        <fullName evidence="1">Dioxygenase</fullName>
    </submittedName>
</protein>
<dbReference type="Proteomes" id="UP000325536">
    <property type="component" value="Chromosome"/>
</dbReference>
<keyword evidence="1" id="KW-0223">Dioxygenase</keyword>
<dbReference type="KEGG" id="naq:D0T90_08890"/>
<dbReference type="RefSeq" id="WP_123794853.1">
    <property type="nucleotide sequence ID" value="NZ_CP031699.1"/>
</dbReference>
<dbReference type="OrthoDB" id="8605522at2"/>
<dbReference type="AlphaFoldDB" id="A0A5P3MSI3"/>
<gene>
    <name evidence="1" type="ORF">D0T90_08890</name>
</gene>
<organism evidence="1 2">
    <name type="scientific">Neisseria animalis</name>
    <dbReference type="NCBI Taxonomy" id="492"/>
    <lineage>
        <taxon>Bacteria</taxon>
        <taxon>Pseudomonadati</taxon>
        <taxon>Pseudomonadota</taxon>
        <taxon>Betaproteobacteria</taxon>
        <taxon>Neisseriales</taxon>
        <taxon>Neisseriaceae</taxon>
        <taxon>Neisseria</taxon>
    </lineage>
</organism>
<sequence length="67" mass="7768">MSELLDLIQTESVGIVEETLDFWLYECSLDDAPTPEDVAHWREILQQRGGKFVRLANICQTWLDEEA</sequence>
<evidence type="ECO:0000313" key="1">
    <source>
        <dbReference type="EMBL" id="QEY24562.1"/>
    </source>
</evidence>
<dbReference type="GO" id="GO:0051213">
    <property type="term" value="F:dioxygenase activity"/>
    <property type="evidence" value="ECO:0007669"/>
    <property type="project" value="UniProtKB-KW"/>
</dbReference>
<keyword evidence="2" id="KW-1185">Reference proteome</keyword>
<reference evidence="1 2" key="1">
    <citation type="submission" date="2018-08" db="EMBL/GenBank/DDBJ databases">
        <title>Neisseria animalis ATCC 49930 complete genome.</title>
        <authorList>
            <person name="Veseli I.A."/>
            <person name="Mascarenhas dos Santos A.C."/>
            <person name="Buttler R."/>
            <person name="Pombert J.-F."/>
        </authorList>
    </citation>
    <scope>NUCLEOTIDE SEQUENCE [LARGE SCALE GENOMIC DNA]</scope>
    <source>
        <strain evidence="1 2">ATCC 49930</strain>
    </source>
</reference>